<evidence type="ECO:0000313" key="1">
    <source>
        <dbReference type="EMBL" id="KAK1306108.1"/>
    </source>
</evidence>
<dbReference type="EMBL" id="JAUJYO010000010">
    <property type="protein sequence ID" value="KAK1306108.1"/>
    <property type="molecule type" value="Genomic_DNA"/>
</dbReference>
<evidence type="ECO:0000313" key="2">
    <source>
        <dbReference type="Proteomes" id="UP001180020"/>
    </source>
</evidence>
<gene>
    <name evidence="1" type="ORF">QJS10_CPA10g02043</name>
</gene>
<dbReference type="AlphaFoldDB" id="A0AAV9DZQ7"/>
<reference evidence="1" key="1">
    <citation type="journal article" date="2023" name="Nat. Commun.">
        <title>Diploid and tetraploid genomes of Acorus and the evolution of monocots.</title>
        <authorList>
            <person name="Ma L."/>
            <person name="Liu K.W."/>
            <person name="Li Z."/>
            <person name="Hsiao Y.Y."/>
            <person name="Qi Y."/>
            <person name="Fu T."/>
            <person name="Tang G.D."/>
            <person name="Zhang D."/>
            <person name="Sun W.H."/>
            <person name="Liu D.K."/>
            <person name="Li Y."/>
            <person name="Chen G.Z."/>
            <person name="Liu X.D."/>
            <person name="Liao X.Y."/>
            <person name="Jiang Y.T."/>
            <person name="Yu X."/>
            <person name="Hao Y."/>
            <person name="Huang J."/>
            <person name="Zhao X.W."/>
            <person name="Ke S."/>
            <person name="Chen Y.Y."/>
            <person name="Wu W.L."/>
            <person name="Hsu J.L."/>
            <person name="Lin Y.F."/>
            <person name="Huang M.D."/>
            <person name="Li C.Y."/>
            <person name="Huang L."/>
            <person name="Wang Z.W."/>
            <person name="Zhao X."/>
            <person name="Zhong W.Y."/>
            <person name="Peng D.H."/>
            <person name="Ahmad S."/>
            <person name="Lan S."/>
            <person name="Zhang J.S."/>
            <person name="Tsai W.C."/>
            <person name="Van de Peer Y."/>
            <person name="Liu Z.J."/>
        </authorList>
    </citation>
    <scope>NUCLEOTIDE SEQUENCE</scope>
    <source>
        <strain evidence="1">CP</strain>
    </source>
</reference>
<name>A0AAV9DZQ7_ACOCL</name>
<organism evidence="1 2">
    <name type="scientific">Acorus calamus</name>
    <name type="common">Sweet flag</name>
    <dbReference type="NCBI Taxonomy" id="4465"/>
    <lineage>
        <taxon>Eukaryota</taxon>
        <taxon>Viridiplantae</taxon>
        <taxon>Streptophyta</taxon>
        <taxon>Embryophyta</taxon>
        <taxon>Tracheophyta</taxon>
        <taxon>Spermatophyta</taxon>
        <taxon>Magnoliopsida</taxon>
        <taxon>Liliopsida</taxon>
        <taxon>Acoraceae</taxon>
        <taxon>Acorus</taxon>
    </lineage>
</organism>
<proteinExistence type="predicted"/>
<dbReference type="Proteomes" id="UP001180020">
    <property type="component" value="Unassembled WGS sequence"/>
</dbReference>
<reference evidence="1" key="2">
    <citation type="submission" date="2023-06" db="EMBL/GenBank/DDBJ databases">
        <authorList>
            <person name="Ma L."/>
            <person name="Liu K.-W."/>
            <person name="Li Z."/>
            <person name="Hsiao Y.-Y."/>
            <person name="Qi Y."/>
            <person name="Fu T."/>
            <person name="Tang G."/>
            <person name="Zhang D."/>
            <person name="Sun W.-H."/>
            <person name="Liu D.-K."/>
            <person name="Li Y."/>
            <person name="Chen G.-Z."/>
            <person name="Liu X.-D."/>
            <person name="Liao X.-Y."/>
            <person name="Jiang Y.-T."/>
            <person name="Yu X."/>
            <person name="Hao Y."/>
            <person name="Huang J."/>
            <person name="Zhao X.-W."/>
            <person name="Ke S."/>
            <person name="Chen Y.-Y."/>
            <person name="Wu W.-L."/>
            <person name="Hsu J.-L."/>
            <person name="Lin Y.-F."/>
            <person name="Huang M.-D."/>
            <person name="Li C.-Y."/>
            <person name="Huang L."/>
            <person name="Wang Z.-W."/>
            <person name="Zhao X."/>
            <person name="Zhong W.-Y."/>
            <person name="Peng D.-H."/>
            <person name="Ahmad S."/>
            <person name="Lan S."/>
            <person name="Zhang J.-S."/>
            <person name="Tsai W.-C."/>
            <person name="Van De Peer Y."/>
            <person name="Liu Z.-J."/>
        </authorList>
    </citation>
    <scope>NUCLEOTIDE SEQUENCE</scope>
    <source>
        <strain evidence="1">CP</strain>
        <tissue evidence="1">Leaves</tissue>
    </source>
</reference>
<dbReference type="PANTHER" id="PTHR36730:SF1">
    <property type="entry name" value="CATHEPSIN PROPEPTIDE INHIBITOR DOMAIN-CONTAINING PROTEIN"/>
    <property type="match status" value="1"/>
</dbReference>
<sequence>MFSTSSLMFSNILAPNSPMIVSSHKLTSSQNSDKSELHKESIWSSISRKLSHSSCGVLQKSVPLAASAAILLWSSPVDAGILSGFSGLESVPGPELPRIDFLNKFNEDNQKKYAEFDSRFKSSTVLKELLEKSKVNQEKNKKEIQDKYCMRGAEWGVGDCSTQGMTDEEKENFIAMLKKNSTAE</sequence>
<protein>
    <submittedName>
        <fullName evidence="1">Uncharacterized protein</fullName>
    </submittedName>
</protein>
<comment type="caution">
    <text evidence="1">The sequence shown here is derived from an EMBL/GenBank/DDBJ whole genome shotgun (WGS) entry which is preliminary data.</text>
</comment>
<accession>A0AAV9DZQ7</accession>
<keyword evidence="2" id="KW-1185">Reference proteome</keyword>
<dbReference type="PANTHER" id="PTHR36730">
    <property type="entry name" value="OS03G0210700 PROTEIN"/>
    <property type="match status" value="1"/>
</dbReference>